<comment type="caution">
    <text evidence="3">The sequence shown here is derived from an EMBL/GenBank/DDBJ whole genome shotgun (WGS) entry which is preliminary data.</text>
</comment>
<proteinExistence type="predicted"/>
<gene>
    <name evidence="3" type="ORF">ACFSJF_16560</name>
</gene>
<feature type="compositionally biased region" description="Basic and acidic residues" evidence="1">
    <location>
        <begin position="30"/>
        <end position="44"/>
    </location>
</feature>
<keyword evidence="2" id="KW-0812">Transmembrane</keyword>
<name>A0ABW4W4V1_9BACI</name>
<evidence type="ECO:0000313" key="4">
    <source>
        <dbReference type="Proteomes" id="UP001597383"/>
    </source>
</evidence>
<sequence length="106" mass="12486">MSKITNDKQDQAEQLRAILSEMQEQANASNKEKEYHSPNRNTEEEKQDEIDILNLPPRKEIHKNKKSGIQWKVSRPLIRFLFVSLIIAGIVVWVIWSEEIISFFHL</sequence>
<evidence type="ECO:0000256" key="2">
    <source>
        <dbReference type="SAM" id="Phobius"/>
    </source>
</evidence>
<dbReference type="EMBL" id="JBHUHQ010000021">
    <property type="protein sequence ID" value="MFD2045890.1"/>
    <property type="molecule type" value="Genomic_DNA"/>
</dbReference>
<protein>
    <submittedName>
        <fullName evidence="3">Uncharacterized protein</fullName>
    </submittedName>
</protein>
<keyword evidence="2" id="KW-0472">Membrane</keyword>
<evidence type="ECO:0000256" key="1">
    <source>
        <dbReference type="SAM" id="MobiDB-lite"/>
    </source>
</evidence>
<reference evidence="4" key="1">
    <citation type="journal article" date="2019" name="Int. J. Syst. Evol. Microbiol.">
        <title>The Global Catalogue of Microorganisms (GCM) 10K type strain sequencing project: providing services to taxonomists for standard genome sequencing and annotation.</title>
        <authorList>
            <consortium name="The Broad Institute Genomics Platform"/>
            <consortium name="The Broad Institute Genome Sequencing Center for Infectious Disease"/>
            <person name="Wu L."/>
            <person name="Ma J."/>
        </authorList>
    </citation>
    <scope>NUCLEOTIDE SEQUENCE [LARGE SCALE GENOMIC DNA]</scope>
    <source>
        <strain evidence="4">R28</strain>
    </source>
</reference>
<dbReference type="Proteomes" id="UP001597383">
    <property type="component" value="Unassembled WGS sequence"/>
</dbReference>
<feature type="region of interest" description="Disordered" evidence="1">
    <location>
        <begin position="23"/>
        <end position="54"/>
    </location>
</feature>
<feature type="transmembrane region" description="Helical" evidence="2">
    <location>
        <begin position="77"/>
        <end position="96"/>
    </location>
</feature>
<accession>A0ABW4W4V1</accession>
<keyword evidence="4" id="KW-1185">Reference proteome</keyword>
<dbReference type="RefSeq" id="WP_377557180.1">
    <property type="nucleotide sequence ID" value="NZ_JBHUHQ010000021.1"/>
</dbReference>
<organism evidence="3 4">
    <name type="scientific">Ornithinibacillus salinisoli</name>
    <dbReference type="NCBI Taxonomy" id="1848459"/>
    <lineage>
        <taxon>Bacteria</taxon>
        <taxon>Bacillati</taxon>
        <taxon>Bacillota</taxon>
        <taxon>Bacilli</taxon>
        <taxon>Bacillales</taxon>
        <taxon>Bacillaceae</taxon>
        <taxon>Ornithinibacillus</taxon>
    </lineage>
</organism>
<evidence type="ECO:0000313" key="3">
    <source>
        <dbReference type="EMBL" id="MFD2045890.1"/>
    </source>
</evidence>
<keyword evidence="2" id="KW-1133">Transmembrane helix</keyword>